<protein>
    <submittedName>
        <fullName evidence="1">Uncharacterized protein</fullName>
    </submittedName>
</protein>
<proteinExistence type="predicted"/>
<name>F9RMY6_9VIBR</name>
<dbReference type="Proteomes" id="UP000004349">
    <property type="component" value="Unassembled WGS sequence"/>
</dbReference>
<evidence type="ECO:0000313" key="1">
    <source>
        <dbReference type="EMBL" id="EGU37782.1"/>
    </source>
</evidence>
<accession>F9RMY6</accession>
<reference evidence="1 2" key="1">
    <citation type="journal article" date="2012" name="Int. J. Syst. Evol. Microbiol.">
        <title>Vibrio caribbeanicus sp. nov., isolated from the marine sponge Scleritoderma cyanea.</title>
        <authorList>
            <person name="Hoffmann M."/>
            <person name="Monday S.R."/>
            <person name="Allard M.W."/>
            <person name="Strain E.A."/>
            <person name="Whittaker P."/>
            <person name="Naum M."/>
            <person name="McCarthy P.J."/>
            <person name="Lopez J.V."/>
            <person name="Fischer M."/>
            <person name="Brown E.W."/>
        </authorList>
    </citation>
    <scope>NUCLEOTIDE SEQUENCE [LARGE SCALE GENOMIC DNA]</scope>
    <source>
        <strain evidence="1 2">LMG 19158</strain>
    </source>
</reference>
<organism evidence="1 2">
    <name type="scientific">Vibrio scophthalmi LMG 19158</name>
    <dbReference type="NCBI Taxonomy" id="870967"/>
    <lineage>
        <taxon>Bacteria</taxon>
        <taxon>Pseudomonadati</taxon>
        <taxon>Pseudomonadota</taxon>
        <taxon>Gammaproteobacteria</taxon>
        <taxon>Vibrionales</taxon>
        <taxon>Vibrionaceae</taxon>
        <taxon>Vibrio</taxon>
    </lineage>
</organism>
<dbReference type="AlphaFoldDB" id="F9RMY6"/>
<dbReference type="RefSeq" id="WP_005594986.1">
    <property type="nucleotide sequence ID" value="NZ_AFWE01000098.1"/>
</dbReference>
<dbReference type="EMBL" id="AFWE01000098">
    <property type="protein sequence ID" value="EGU37782.1"/>
    <property type="molecule type" value="Genomic_DNA"/>
</dbReference>
<sequence length="57" mass="6426">MTDKINADLTIDVECPVCERTLPRRGVKGQIVGVHSFTCTWCSEDFVVTIEPQEQDD</sequence>
<gene>
    <name evidence="1" type="ORF">VIS19158_10109</name>
</gene>
<evidence type="ECO:0000313" key="2">
    <source>
        <dbReference type="Proteomes" id="UP000004349"/>
    </source>
</evidence>
<comment type="caution">
    <text evidence="1">The sequence shown here is derived from an EMBL/GenBank/DDBJ whole genome shotgun (WGS) entry which is preliminary data.</text>
</comment>